<evidence type="ECO:0000256" key="3">
    <source>
        <dbReference type="ARBA" id="ARBA00022801"/>
    </source>
</evidence>
<dbReference type="PROSITE" id="PS51892">
    <property type="entry name" value="SUBTILASE"/>
    <property type="match status" value="1"/>
</dbReference>
<evidence type="ECO:0000256" key="7">
    <source>
        <dbReference type="SAM" id="SignalP"/>
    </source>
</evidence>
<dbReference type="PROSITE" id="PS00138">
    <property type="entry name" value="SUBTILASE_SER"/>
    <property type="match status" value="1"/>
</dbReference>
<feature type="compositionally biased region" description="Polar residues" evidence="6">
    <location>
        <begin position="137"/>
        <end position="152"/>
    </location>
</feature>
<feature type="active site" description="Charge relay system" evidence="5">
    <location>
        <position position="228"/>
    </location>
</feature>
<keyword evidence="10" id="KW-1185">Reference proteome</keyword>
<dbReference type="InterPro" id="IPR023828">
    <property type="entry name" value="Peptidase_S8_Ser-AS"/>
</dbReference>
<dbReference type="InterPro" id="IPR013425">
    <property type="entry name" value="Autotrns_rpt"/>
</dbReference>
<dbReference type="PROSITE" id="PS51257">
    <property type="entry name" value="PROKAR_LIPOPROTEIN"/>
    <property type="match status" value="1"/>
</dbReference>
<feature type="domain" description="Autotransporter" evidence="8">
    <location>
        <begin position="769"/>
        <end position="1034"/>
    </location>
</feature>
<dbReference type="InterPro" id="IPR036852">
    <property type="entry name" value="Peptidase_S8/S53_dom_sf"/>
</dbReference>
<dbReference type="Pfam" id="PF03797">
    <property type="entry name" value="Autotransporter"/>
    <property type="match status" value="1"/>
</dbReference>
<keyword evidence="2 7" id="KW-0732">Signal</keyword>
<feature type="compositionally biased region" description="Low complexity" evidence="6">
    <location>
        <begin position="66"/>
        <end position="75"/>
    </location>
</feature>
<reference evidence="9 10" key="1">
    <citation type="submission" date="2016-07" db="EMBL/GenBank/DDBJ databases">
        <title>Comparative genomics of the Campylobacter concisus group.</title>
        <authorList>
            <person name="Miller W.G."/>
            <person name="Yee E."/>
            <person name="Chapman M.H."/>
            <person name="Huynh S."/>
            <person name="Bono J.L."/>
            <person name="On S.L.W."/>
            <person name="StLeger J."/>
            <person name="Foster G."/>
            <person name="Parker C.T."/>
        </authorList>
    </citation>
    <scope>NUCLEOTIDE SEQUENCE [LARGE SCALE GENOMIC DNA]</scope>
    <source>
        <strain evidence="9 10">CCUG 21559</strain>
    </source>
</reference>
<evidence type="ECO:0000259" key="8">
    <source>
        <dbReference type="PROSITE" id="PS51208"/>
    </source>
</evidence>
<feature type="region of interest" description="Disordered" evidence="6">
    <location>
        <begin position="24"/>
        <end position="165"/>
    </location>
</feature>
<evidence type="ECO:0000256" key="4">
    <source>
        <dbReference type="ARBA" id="ARBA00022825"/>
    </source>
</evidence>
<dbReference type="Gene3D" id="3.40.50.200">
    <property type="entry name" value="Peptidase S8/S53 domain"/>
    <property type="match status" value="1"/>
</dbReference>
<dbReference type="Pfam" id="PF00082">
    <property type="entry name" value="Peptidase_S8"/>
    <property type="match status" value="1"/>
</dbReference>
<dbReference type="SMART" id="SM00869">
    <property type="entry name" value="Autotransporter"/>
    <property type="match status" value="1"/>
</dbReference>
<feature type="active site" description="Charge relay system" evidence="5">
    <location>
        <position position="400"/>
    </location>
</feature>
<organism evidence="9 10">
    <name type="scientific">Campylobacter mucosalis CCUG 21559</name>
    <dbReference type="NCBI Taxonomy" id="1032067"/>
    <lineage>
        <taxon>Bacteria</taxon>
        <taxon>Pseudomonadati</taxon>
        <taxon>Campylobacterota</taxon>
        <taxon>Epsilonproteobacteria</taxon>
        <taxon>Campylobacterales</taxon>
        <taxon>Campylobacteraceae</taxon>
        <taxon>Campylobacter</taxon>
    </lineage>
</organism>
<dbReference type="InterPro" id="IPR005546">
    <property type="entry name" value="Autotransporte_beta"/>
</dbReference>
<gene>
    <name evidence="9" type="ORF">CMUC_1951</name>
</gene>
<dbReference type="PROSITE" id="PS51208">
    <property type="entry name" value="AUTOTRANSPORTER"/>
    <property type="match status" value="1"/>
</dbReference>
<protein>
    <submittedName>
        <fullName evidence="9">Putative autotransporter serine protease</fullName>
    </submittedName>
</protein>
<accession>A0A6G5QJ60</accession>
<evidence type="ECO:0000256" key="1">
    <source>
        <dbReference type="ARBA" id="ARBA00022670"/>
    </source>
</evidence>
<dbReference type="SUPFAM" id="SSF52743">
    <property type="entry name" value="Subtilisin-like"/>
    <property type="match status" value="1"/>
</dbReference>
<keyword evidence="3 5" id="KW-0378">Hydrolase</keyword>
<dbReference type="SUPFAM" id="SSF103515">
    <property type="entry name" value="Autotransporter"/>
    <property type="match status" value="1"/>
</dbReference>
<evidence type="ECO:0000313" key="10">
    <source>
        <dbReference type="Proteomes" id="UP000503264"/>
    </source>
</evidence>
<keyword evidence="1 5" id="KW-0645">Protease</keyword>
<dbReference type="InterPro" id="IPR036709">
    <property type="entry name" value="Autotransporte_beta_dom_sf"/>
</dbReference>
<name>A0A6G5QJ60_9BACT</name>
<feature type="compositionally biased region" description="Low complexity" evidence="6">
    <location>
        <begin position="83"/>
        <end position="116"/>
    </location>
</feature>
<dbReference type="Gene3D" id="2.40.128.130">
    <property type="entry name" value="Autotransporter beta-domain"/>
    <property type="match status" value="1"/>
</dbReference>
<proteinExistence type="inferred from homology"/>
<evidence type="ECO:0000313" key="9">
    <source>
        <dbReference type="EMBL" id="QCD45691.1"/>
    </source>
</evidence>
<dbReference type="InterPro" id="IPR000209">
    <property type="entry name" value="Peptidase_S8/S53_dom"/>
</dbReference>
<evidence type="ECO:0000256" key="5">
    <source>
        <dbReference type="PROSITE-ProRule" id="PRU01240"/>
    </source>
</evidence>
<dbReference type="AlphaFoldDB" id="A0A6G5QJ60"/>
<dbReference type="EMBL" id="CP012542">
    <property type="protein sequence ID" value="QCD45691.1"/>
    <property type="molecule type" value="Genomic_DNA"/>
</dbReference>
<feature type="signal peptide" evidence="7">
    <location>
        <begin position="1"/>
        <end position="21"/>
    </location>
</feature>
<evidence type="ECO:0000256" key="2">
    <source>
        <dbReference type="ARBA" id="ARBA00022729"/>
    </source>
</evidence>
<feature type="chain" id="PRO_5026309193" evidence="7">
    <location>
        <begin position="22"/>
        <end position="1034"/>
    </location>
</feature>
<dbReference type="GO" id="GO:0004252">
    <property type="term" value="F:serine-type endopeptidase activity"/>
    <property type="evidence" value="ECO:0007669"/>
    <property type="project" value="UniProtKB-UniRule"/>
</dbReference>
<dbReference type="NCBIfam" id="TIGR02601">
    <property type="entry name" value="autotrns_rpt"/>
    <property type="match status" value="1"/>
</dbReference>
<feature type="active site" description="Charge relay system" evidence="5">
    <location>
        <position position="189"/>
    </location>
</feature>
<dbReference type="Proteomes" id="UP000503264">
    <property type="component" value="Chromosome"/>
</dbReference>
<dbReference type="RefSeq" id="WP_171994325.1">
    <property type="nucleotide sequence ID" value="NZ_CP012542.1"/>
</dbReference>
<evidence type="ECO:0000256" key="6">
    <source>
        <dbReference type="SAM" id="MobiDB-lite"/>
    </source>
</evidence>
<dbReference type="GO" id="GO:0006508">
    <property type="term" value="P:proteolysis"/>
    <property type="evidence" value="ECO:0007669"/>
    <property type="project" value="UniProtKB-KW"/>
</dbReference>
<comment type="similarity">
    <text evidence="5">Belongs to the peptidase S8 family.</text>
</comment>
<dbReference type="Pfam" id="PF12951">
    <property type="entry name" value="PATR"/>
    <property type="match status" value="1"/>
</dbReference>
<sequence>MKGAFKYSQVALIALSLTACGGGGGGGGGGPSAPVTTTPNVPGVLPGSISRPVQPISQPITPPPNNNQSTPPNNGNNGGLNNTGGNTQPPSNNGGSNNNSSGNSQPINPPTNSSNSGTGGGNTTQPNNQGGAITPPSGGNTNPAPPNSNQITPQPPQNLPTPKNVENLRTNLTDTANDENKIMKISVIDTDFSDKGDTFNAFNYDDGTSRLRLNVGTNYQAKGSNKSHGTMAAGVIASYNKTSPIYGYTTDNTQSNVIAQNIHFEAAYNNGARIFNNSWGGNVEENNYANEQVWRNRLGATPTDQFVGQKAASDSIFVFAVGNEGVDHPKRAHYASTQSHYPVVYPNAKRGFIAVTSVNWGNNSLMPYANKLGPLAKFWGIASHGEHSLFNHQADTQGTSFAAPVVSAAAANVWEKFPWMSNHLVVQSILSTANQLGSTNVTTGPRDDVGWGVLNQTRALKGPARFDKRLLTDDEPNHVVADFNYRNYKEKDRLTFSNDITGDAGFKKKGTGILYFTGSNSYTGDTIIEGGRLQIENALTSSKVTINQNGTLTAQNESKKVTIGNNNGYTLTNNGSLEVFGKGLTINGNYTATQNSRTAIDINTAQLNVTGTADMGNSRILAHINNIQQIPTSGSHEKIILTAKTLQNYNNYYTISDYINPYIKIDELKTENNQVKVKFTRNSSQYVARAIAFSTTSSLNTANNLDVALNEVASNSSSPLATNALSIITATPFALTKTLQTLSAEIYASSQNALLNQNHQISQKMATRAFSDESGFYSSYDYNRYEISKQGFASGDTKSYLTSVGVDERVDDFKFGVNLNRGQIKSEFTNLAGNSKITTNGVNLYAKAGFSDFYTLFGTGITWIENSVKRNLIIANDSSQINVKQKGKIYNIYAEAGYRFGFFTPFLAYELNMFRQNGIDEGQNFGIKSDRTSNDISSYLSGVRANFNAQNFSFNAALTYIYTPDADFDFKAKFVGGNSDITIKGINANKNQLGLNFGVGYSFTPSFGVFSSYAFNTSKDAKSQNLNVSARYKF</sequence>
<keyword evidence="4 5" id="KW-0720">Serine protease</keyword>